<evidence type="ECO:0000313" key="7">
    <source>
        <dbReference type="Proteomes" id="UP000245728"/>
    </source>
</evidence>
<proteinExistence type="inferred from homology"/>
<comment type="function">
    <text evidence="1">Required for the efficient initiation of filament assembly.</text>
</comment>
<evidence type="ECO:0000256" key="2">
    <source>
        <dbReference type="ARBA" id="ARBA00007703"/>
    </source>
</evidence>
<feature type="coiled-coil region" evidence="4">
    <location>
        <begin position="6"/>
        <end position="65"/>
    </location>
</feature>
<evidence type="ECO:0008006" key="8">
    <source>
        <dbReference type="Google" id="ProtNLM"/>
    </source>
</evidence>
<protein>
    <recommendedName>
        <fullName evidence="8">Flagella synthesis protein FlgN</fullName>
    </recommendedName>
</protein>
<evidence type="ECO:0000256" key="1">
    <source>
        <dbReference type="ARBA" id="ARBA00002397"/>
    </source>
</evidence>
<evidence type="ECO:0000313" key="6">
    <source>
        <dbReference type="EMBL" id="AWL11319.1"/>
    </source>
</evidence>
<feature type="region of interest" description="Disordered" evidence="5">
    <location>
        <begin position="118"/>
        <end position="139"/>
    </location>
</feature>
<dbReference type="KEGG" id="salh:HMF8227_00824"/>
<reference evidence="6 7" key="1">
    <citation type="submission" date="2018-05" db="EMBL/GenBank/DDBJ databases">
        <title>Salinimonas sp. HMF8227 Genome sequencing and assembly.</title>
        <authorList>
            <person name="Kang H."/>
            <person name="Kang J."/>
            <person name="Cha I."/>
            <person name="Kim H."/>
            <person name="Joh K."/>
        </authorList>
    </citation>
    <scope>NUCLEOTIDE SEQUENCE [LARGE SCALE GENOMIC DNA]</scope>
    <source>
        <strain evidence="6 7">HMF8227</strain>
    </source>
</reference>
<organism evidence="6 7">
    <name type="scientific">Saliniradius amylolyticus</name>
    <dbReference type="NCBI Taxonomy" id="2183582"/>
    <lineage>
        <taxon>Bacteria</taxon>
        <taxon>Pseudomonadati</taxon>
        <taxon>Pseudomonadota</taxon>
        <taxon>Gammaproteobacteria</taxon>
        <taxon>Alteromonadales</taxon>
        <taxon>Alteromonadaceae</taxon>
        <taxon>Saliniradius</taxon>
    </lineage>
</organism>
<dbReference type="Pfam" id="PF05130">
    <property type="entry name" value="FlgN"/>
    <property type="match status" value="1"/>
</dbReference>
<keyword evidence="4" id="KW-0175">Coiled coil</keyword>
<dbReference type="Gene3D" id="1.20.58.300">
    <property type="entry name" value="FlgN-like"/>
    <property type="match status" value="1"/>
</dbReference>
<keyword evidence="7" id="KW-1185">Reference proteome</keyword>
<evidence type="ECO:0000256" key="3">
    <source>
        <dbReference type="ARBA" id="ARBA00022795"/>
    </source>
</evidence>
<name>A0A2S2E151_9ALTE</name>
<feature type="compositionally biased region" description="Polar residues" evidence="5">
    <location>
        <begin position="119"/>
        <end position="131"/>
    </location>
</feature>
<dbReference type="RefSeq" id="WP_109338979.1">
    <property type="nucleotide sequence ID" value="NZ_CP029347.1"/>
</dbReference>
<dbReference type="InterPro" id="IPR007809">
    <property type="entry name" value="FlgN-like"/>
</dbReference>
<dbReference type="SUPFAM" id="SSF140566">
    <property type="entry name" value="FlgN-like"/>
    <property type="match status" value="1"/>
</dbReference>
<dbReference type="OrthoDB" id="6322270at2"/>
<dbReference type="EMBL" id="CP029347">
    <property type="protein sequence ID" value="AWL11319.1"/>
    <property type="molecule type" value="Genomic_DNA"/>
</dbReference>
<dbReference type="Proteomes" id="UP000245728">
    <property type="component" value="Chromosome"/>
</dbReference>
<gene>
    <name evidence="6" type="ORF">HMF8227_00824</name>
</gene>
<dbReference type="GO" id="GO:0044780">
    <property type="term" value="P:bacterial-type flagellum assembly"/>
    <property type="evidence" value="ECO:0007669"/>
    <property type="project" value="InterPro"/>
</dbReference>
<accession>A0A2S2E151</accession>
<dbReference type="InterPro" id="IPR036679">
    <property type="entry name" value="FlgN-like_sf"/>
</dbReference>
<keyword evidence="3" id="KW-1005">Bacterial flagellum biogenesis</keyword>
<dbReference type="AlphaFoldDB" id="A0A2S2E151"/>
<evidence type="ECO:0000256" key="4">
    <source>
        <dbReference type="SAM" id="Coils"/>
    </source>
</evidence>
<comment type="similarity">
    <text evidence="2">Belongs to the FlgN family.</text>
</comment>
<sequence>MTTSSVSLLEQQLQNLEQLKTLLDNELKLISSRDPEALIDLLKQKQSLLDQIQQADQKIANLSQEQLADPDADELKTAIEQRVDDCKYLTEINAKAVEQGQLRLEHLRNLILEARSKESMTYNKSGKPTSGSRGGGVKA</sequence>
<evidence type="ECO:0000256" key="5">
    <source>
        <dbReference type="SAM" id="MobiDB-lite"/>
    </source>
</evidence>